<evidence type="ECO:0008006" key="3">
    <source>
        <dbReference type="Google" id="ProtNLM"/>
    </source>
</evidence>
<accession>A0ABT1IKC4</accession>
<dbReference type="Proteomes" id="UP001205185">
    <property type="component" value="Unassembled WGS sequence"/>
</dbReference>
<reference evidence="1 2" key="1">
    <citation type="submission" date="2022-06" db="EMBL/GenBank/DDBJ databases">
        <title>Genomic Encyclopedia of Archaeal and Bacterial Type Strains, Phase II (KMG-II): from individual species to whole genera.</title>
        <authorList>
            <person name="Goeker M."/>
        </authorList>
    </citation>
    <scope>NUCLEOTIDE SEQUENCE [LARGE SCALE GENOMIC DNA]</scope>
    <source>
        <strain evidence="1 2">DSM 44255</strain>
    </source>
</reference>
<evidence type="ECO:0000313" key="1">
    <source>
        <dbReference type="EMBL" id="MCP2273112.1"/>
    </source>
</evidence>
<evidence type="ECO:0000313" key="2">
    <source>
        <dbReference type="Proteomes" id="UP001205185"/>
    </source>
</evidence>
<dbReference type="SUPFAM" id="SSF140453">
    <property type="entry name" value="EsxAB dimer-like"/>
    <property type="match status" value="1"/>
</dbReference>
<proteinExistence type="predicted"/>
<protein>
    <recommendedName>
        <fullName evidence="3">Type VII secretion system (Wss) protein ESAT-6</fullName>
    </recommendedName>
</protein>
<name>A0ABT1IKC4_9PSEU</name>
<comment type="caution">
    <text evidence="1">The sequence shown here is derived from an EMBL/GenBank/DDBJ whole genome shotgun (WGS) entry which is preliminary data.</text>
</comment>
<gene>
    <name evidence="1" type="ORF">LV75_005638</name>
</gene>
<organism evidence="1 2">
    <name type="scientific">Actinokineospora diospyrosa</name>
    <dbReference type="NCBI Taxonomy" id="103728"/>
    <lineage>
        <taxon>Bacteria</taxon>
        <taxon>Bacillati</taxon>
        <taxon>Actinomycetota</taxon>
        <taxon>Actinomycetes</taxon>
        <taxon>Pseudonocardiales</taxon>
        <taxon>Pseudonocardiaceae</taxon>
        <taxon>Actinokineospora</taxon>
    </lineage>
</organism>
<dbReference type="Gene3D" id="1.10.287.1060">
    <property type="entry name" value="ESAT-6-like"/>
    <property type="match status" value="1"/>
</dbReference>
<keyword evidence="2" id="KW-1185">Reference proteome</keyword>
<dbReference type="EMBL" id="JAMTCO010000015">
    <property type="protein sequence ID" value="MCP2273112.1"/>
    <property type="molecule type" value="Genomic_DNA"/>
</dbReference>
<dbReference type="RefSeq" id="WP_253890172.1">
    <property type="nucleotide sequence ID" value="NZ_BAAAVB010000019.1"/>
</dbReference>
<sequence>MAFYGDPDELDRLAARIEQRADEVRTHGATMVRQAAAMRWKSIAADRCREAVAGDRKALDAVATKLDEAAAVLRRHAQQVRELIAAIKRIADAVVNWFNNAIDRFNRAVDRFKEVMKDIANAVASGLGISGSPPSPPRPPWEGWQYQPHNLPAAGDKQWLDVGNFMQARGVA</sequence>
<dbReference type="InterPro" id="IPR036689">
    <property type="entry name" value="ESAT-6-like_sf"/>
</dbReference>